<protein>
    <submittedName>
        <fullName evidence="1">Unannotated protein</fullName>
    </submittedName>
</protein>
<sequence>MVCFADILSLRDASCCKVEVVNGAAGRLVLGFDSTETTSMFALPARAASASASA</sequence>
<reference evidence="1" key="1">
    <citation type="submission" date="2020-05" db="EMBL/GenBank/DDBJ databases">
        <authorList>
            <person name="Chiriac C."/>
            <person name="Salcher M."/>
            <person name="Ghai R."/>
            <person name="Kavagutti S V."/>
        </authorList>
    </citation>
    <scope>NUCLEOTIDE SEQUENCE</scope>
</reference>
<proteinExistence type="predicted"/>
<gene>
    <name evidence="1" type="ORF">UFOPK2165_00401</name>
</gene>
<evidence type="ECO:0000313" key="1">
    <source>
        <dbReference type="EMBL" id="CAB4642031.1"/>
    </source>
</evidence>
<dbReference type="EMBL" id="CAEZWA010000053">
    <property type="protein sequence ID" value="CAB4642031.1"/>
    <property type="molecule type" value="Genomic_DNA"/>
</dbReference>
<accession>A0A6J6JWX8</accession>
<organism evidence="1">
    <name type="scientific">freshwater metagenome</name>
    <dbReference type="NCBI Taxonomy" id="449393"/>
    <lineage>
        <taxon>unclassified sequences</taxon>
        <taxon>metagenomes</taxon>
        <taxon>ecological metagenomes</taxon>
    </lineage>
</organism>
<dbReference type="AlphaFoldDB" id="A0A6J6JWX8"/>
<name>A0A6J6JWX8_9ZZZZ</name>